<organism evidence="2 3">
    <name type="scientific">Egretta garzetta</name>
    <name type="common">Little egret</name>
    <dbReference type="NCBI Taxonomy" id="188379"/>
    <lineage>
        <taxon>Eukaryota</taxon>
        <taxon>Metazoa</taxon>
        <taxon>Chordata</taxon>
        <taxon>Craniata</taxon>
        <taxon>Vertebrata</taxon>
        <taxon>Euteleostomi</taxon>
        <taxon>Archelosauria</taxon>
        <taxon>Archosauria</taxon>
        <taxon>Dinosauria</taxon>
        <taxon>Saurischia</taxon>
        <taxon>Theropoda</taxon>
        <taxon>Coelurosauria</taxon>
        <taxon>Aves</taxon>
        <taxon>Neognathae</taxon>
        <taxon>Neoaves</taxon>
        <taxon>Aequornithes</taxon>
        <taxon>Pelecaniformes</taxon>
        <taxon>Ardeidae</taxon>
        <taxon>Egretta</taxon>
    </lineage>
</organism>
<reference evidence="2 3" key="1">
    <citation type="submission" date="2014-04" db="EMBL/GenBank/DDBJ databases">
        <title>Genome evolution of avian class.</title>
        <authorList>
            <person name="Zhang G."/>
            <person name="Li C."/>
        </authorList>
    </citation>
    <scope>NUCLEOTIDE SEQUENCE [LARGE SCALE GENOMIC DNA]</scope>
    <source>
        <strain evidence="2">BGI_Z169</strain>
    </source>
</reference>
<evidence type="ECO:0000313" key="2">
    <source>
        <dbReference type="EMBL" id="KFP10541.1"/>
    </source>
</evidence>
<accession>A0A091JFN2</accession>
<protein>
    <submittedName>
        <fullName evidence="2">Uncharacterized protein KIAA1751</fullName>
    </submittedName>
</protein>
<feature type="non-terminal residue" evidence="2">
    <location>
        <position position="312"/>
    </location>
</feature>
<evidence type="ECO:0000259" key="1">
    <source>
        <dbReference type="Pfam" id="PF24770"/>
    </source>
</evidence>
<gene>
    <name evidence="2" type="ORF">Z169_13625</name>
</gene>
<proteinExistence type="predicted"/>
<dbReference type="EMBL" id="KK500819">
    <property type="protein sequence ID" value="KFP10541.1"/>
    <property type="molecule type" value="Genomic_DNA"/>
</dbReference>
<keyword evidence="3" id="KW-1185">Reference proteome</keyword>
<feature type="non-terminal residue" evidence="2">
    <location>
        <position position="1"/>
    </location>
</feature>
<evidence type="ECO:0000313" key="3">
    <source>
        <dbReference type="Proteomes" id="UP000053119"/>
    </source>
</evidence>
<dbReference type="PANTHER" id="PTHR22538">
    <property type="entry name" value="CILIA- AND FLAGELLA-ASSOCIATED PROTEIN 74"/>
    <property type="match status" value="1"/>
</dbReference>
<dbReference type="InterPro" id="IPR056306">
    <property type="entry name" value="Ig-CFAP74_2nd"/>
</dbReference>
<dbReference type="Pfam" id="PF24770">
    <property type="entry name" value="Ig-CFAP74_2"/>
    <property type="match status" value="1"/>
</dbReference>
<dbReference type="AlphaFoldDB" id="A0A091JFN2"/>
<name>A0A091JFN2_EGRGA</name>
<dbReference type="STRING" id="188379.A0A091JFN2"/>
<dbReference type="Proteomes" id="UP000053119">
    <property type="component" value="Unassembled WGS sequence"/>
</dbReference>
<dbReference type="InterPro" id="IPR013783">
    <property type="entry name" value="Ig-like_fold"/>
</dbReference>
<feature type="domain" description="CFAP74 second Ig-like" evidence="1">
    <location>
        <begin position="145"/>
        <end position="309"/>
    </location>
</feature>
<sequence>DPKQLATRVEKKDIFEKKKEEFQTGIFHKQIVSGREYKGSTFYSKPSCIHFKDFDVGQTYKKKIVLINASYSVNFCRLVGISEWLKDFISVHFDPPGKMSAGMSCDIVVTFKPMINETLEGEVMFMAQTGPFSVPLKCTAKRCILALDKELIDFGSHVVGETISRTINLTNSGALGTRFKVQPSAGDSSACRATAKSSPERMVEQLRTETSLSPSSTAFCGVLFVWSFFSPEQLGQDVLHSRPDLDTDNAHNSVQLSPEETPVEIMLGKVTEGEIGPFSSVKLQIIFVPAIPGDVRAEFVIMFDNSDCRPVS</sequence>
<dbReference type="Gene3D" id="2.60.40.10">
    <property type="entry name" value="Immunoglobulins"/>
    <property type="match status" value="2"/>
</dbReference>
<dbReference type="Pfam" id="PF24771">
    <property type="entry name" value="Ig_CFAP74_1st"/>
    <property type="match status" value="1"/>
</dbReference>
<dbReference type="PANTHER" id="PTHR22538:SF0">
    <property type="entry name" value="CILIA- AND FLAGELLA-ASSOCIATED PROTEIN 74"/>
    <property type="match status" value="1"/>
</dbReference>